<evidence type="ECO:0000313" key="2">
    <source>
        <dbReference type="EMBL" id="KAF2433093.1"/>
    </source>
</evidence>
<accession>A0A9P4NXB2</accession>
<organism evidence="2 3">
    <name type="scientific">Tothia fuscella</name>
    <dbReference type="NCBI Taxonomy" id="1048955"/>
    <lineage>
        <taxon>Eukaryota</taxon>
        <taxon>Fungi</taxon>
        <taxon>Dikarya</taxon>
        <taxon>Ascomycota</taxon>
        <taxon>Pezizomycotina</taxon>
        <taxon>Dothideomycetes</taxon>
        <taxon>Pleosporomycetidae</taxon>
        <taxon>Venturiales</taxon>
        <taxon>Cylindrosympodiaceae</taxon>
        <taxon>Tothia</taxon>
    </lineage>
</organism>
<dbReference type="OrthoDB" id="3935267at2759"/>
<dbReference type="Proteomes" id="UP000800235">
    <property type="component" value="Unassembled WGS sequence"/>
</dbReference>
<dbReference type="AlphaFoldDB" id="A0A9P4NXB2"/>
<reference evidence="2" key="1">
    <citation type="journal article" date="2020" name="Stud. Mycol.">
        <title>101 Dothideomycetes genomes: a test case for predicting lifestyles and emergence of pathogens.</title>
        <authorList>
            <person name="Haridas S."/>
            <person name="Albert R."/>
            <person name="Binder M."/>
            <person name="Bloem J."/>
            <person name="Labutti K."/>
            <person name="Salamov A."/>
            <person name="Andreopoulos B."/>
            <person name="Baker S."/>
            <person name="Barry K."/>
            <person name="Bills G."/>
            <person name="Bluhm B."/>
            <person name="Cannon C."/>
            <person name="Castanera R."/>
            <person name="Culley D."/>
            <person name="Daum C."/>
            <person name="Ezra D."/>
            <person name="Gonzalez J."/>
            <person name="Henrissat B."/>
            <person name="Kuo A."/>
            <person name="Liang C."/>
            <person name="Lipzen A."/>
            <person name="Lutzoni F."/>
            <person name="Magnuson J."/>
            <person name="Mondo S."/>
            <person name="Nolan M."/>
            <person name="Ohm R."/>
            <person name="Pangilinan J."/>
            <person name="Park H.-J."/>
            <person name="Ramirez L."/>
            <person name="Alfaro M."/>
            <person name="Sun H."/>
            <person name="Tritt A."/>
            <person name="Yoshinaga Y."/>
            <person name="Zwiers L.-H."/>
            <person name="Turgeon B."/>
            <person name="Goodwin S."/>
            <person name="Spatafora J."/>
            <person name="Crous P."/>
            <person name="Grigoriev I."/>
        </authorList>
    </citation>
    <scope>NUCLEOTIDE SEQUENCE</scope>
    <source>
        <strain evidence="2">CBS 130266</strain>
    </source>
</reference>
<gene>
    <name evidence="2" type="ORF">EJ08DRAFT_694756</name>
</gene>
<keyword evidence="3" id="KW-1185">Reference proteome</keyword>
<comment type="caution">
    <text evidence="2">The sequence shown here is derived from an EMBL/GenBank/DDBJ whole genome shotgun (WGS) entry which is preliminary data.</text>
</comment>
<evidence type="ECO:0000256" key="1">
    <source>
        <dbReference type="SAM" id="SignalP"/>
    </source>
</evidence>
<name>A0A9P4NXB2_9PEZI</name>
<evidence type="ECO:0000313" key="3">
    <source>
        <dbReference type="Proteomes" id="UP000800235"/>
    </source>
</evidence>
<protein>
    <submittedName>
        <fullName evidence="2">Uncharacterized protein</fullName>
    </submittedName>
</protein>
<feature type="chain" id="PRO_5040325265" evidence="1">
    <location>
        <begin position="19"/>
        <end position="104"/>
    </location>
</feature>
<dbReference type="EMBL" id="MU007022">
    <property type="protein sequence ID" value="KAF2433093.1"/>
    <property type="molecule type" value="Genomic_DNA"/>
</dbReference>
<sequence>MQLTTFVLLALSALSTSAQKSNTQNQGMIAVEPLDPKLLTDTNQYVPAKRNKFHWEVQREAEKPCECGEAFCPESEFDGKAVKQCRYAHAMACYKSSGGSCPKP</sequence>
<proteinExistence type="predicted"/>
<keyword evidence="1" id="KW-0732">Signal</keyword>
<feature type="signal peptide" evidence="1">
    <location>
        <begin position="1"/>
        <end position="18"/>
    </location>
</feature>